<evidence type="ECO:0008006" key="4">
    <source>
        <dbReference type="Google" id="ProtNLM"/>
    </source>
</evidence>
<organism evidence="2 3">
    <name type="scientific">Elysia crispata</name>
    <name type="common">lettuce slug</name>
    <dbReference type="NCBI Taxonomy" id="231223"/>
    <lineage>
        <taxon>Eukaryota</taxon>
        <taxon>Metazoa</taxon>
        <taxon>Spiralia</taxon>
        <taxon>Lophotrochozoa</taxon>
        <taxon>Mollusca</taxon>
        <taxon>Gastropoda</taxon>
        <taxon>Heterobranchia</taxon>
        <taxon>Euthyneura</taxon>
        <taxon>Panpulmonata</taxon>
        <taxon>Sacoglossa</taxon>
        <taxon>Placobranchoidea</taxon>
        <taxon>Plakobranchidae</taxon>
        <taxon>Elysia</taxon>
    </lineage>
</organism>
<dbReference type="PANTHER" id="PTHR12890:SF0">
    <property type="entry name" value="PROTEIN-L-HISTIDINE N-PROS-METHYLTRANSFERASE"/>
    <property type="match status" value="1"/>
</dbReference>
<dbReference type="GO" id="GO:0106370">
    <property type="term" value="F:protein-L-histidine N-pros-methyltransferase activity"/>
    <property type="evidence" value="ECO:0007669"/>
    <property type="project" value="InterPro"/>
</dbReference>
<dbReference type="EMBL" id="JAWDGP010001389">
    <property type="protein sequence ID" value="KAK3792034.1"/>
    <property type="molecule type" value="Genomic_DNA"/>
</dbReference>
<evidence type="ECO:0000313" key="2">
    <source>
        <dbReference type="EMBL" id="KAK3792034.1"/>
    </source>
</evidence>
<dbReference type="AlphaFoldDB" id="A0AAE1AQL1"/>
<sequence>MSDDQSRKPLTRTIHSADHTGNTQISESGAIVGPHIRSPLARAVYYKLKEDEQNQNDRHVYWYRVIVSRLSQDLCGKFVQFDQDDGADEFLQNCQEKSDAILSQIFYSFARPVLNLFMTQTSINGLLSRGSMYIFSKSQFEQLMSFSAYHKRDTLLDLGAGDGMVTAQMSNYFNKTYATEMSGVMARKLTSMGYHILDVDQWSESGLTFDVVSCLNLLDRCDKPMTLLSQIKEVLRPDTGRLLVAVVIPFKPYVEFNSKTHEPSELLRITGSNFEEQIQQLVSIFHQAGFLVEKFTRLPYLCEGDLRHSFYVLTDALFVLKAFEDAVAS</sequence>
<keyword evidence="3" id="KW-1185">Reference proteome</keyword>
<evidence type="ECO:0000256" key="1">
    <source>
        <dbReference type="SAM" id="MobiDB-lite"/>
    </source>
</evidence>
<reference evidence="2" key="1">
    <citation type="journal article" date="2023" name="G3 (Bethesda)">
        <title>A reference genome for the long-term kleptoplast-retaining sea slug Elysia crispata morphotype clarki.</title>
        <authorList>
            <person name="Eastman K.E."/>
            <person name="Pendleton A.L."/>
            <person name="Shaikh M.A."/>
            <person name="Suttiyut T."/>
            <person name="Ogas R."/>
            <person name="Tomko P."/>
            <person name="Gavelis G."/>
            <person name="Widhalm J.R."/>
            <person name="Wisecaver J.H."/>
        </authorList>
    </citation>
    <scope>NUCLEOTIDE SEQUENCE</scope>
    <source>
        <strain evidence="2">ECLA1</strain>
    </source>
</reference>
<dbReference type="InterPro" id="IPR029063">
    <property type="entry name" value="SAM-dependent_MTases_sf"/>
</dbReference>
<dbReference type="Proteomes" id="UP001283361">
    <property type="component" value="Unassembled WGS sequence"/>
</dbReference>
<accession>A0AAE1AQL1</accession>
<dbReference type="SUPFAM" id="SSF53335">
    <property type="entry name" value="S-adenosyl-L-methionine-dependent methyltransferases"/>
    <property type="match status" value="1"/>
</dbReference>
<dbReference type="PANTHER" id="PTHR12890">
    <property type="entry name" value="DREV PROTEIN"/>
    <property type="match status" value="1"/>
</dbReference>
<feature type="region of interest" description="Disordered" evidence="1">
    <location>
        <begin position="1"/>
        <end position="28"/>
    </location>
</feature>
<name>A0AAE1AQL1_9GAST</name>
<dbReference type="CDD" id="cd02440">
    <property type="entry name" value="AdoMet_MTases"/>
    <property type="match status" value="1"/>
</dbReference>
<dbReference type="Gene3D" id="3.40.50.150">
    <property type="entry name" value="Vaccinia Virus protein VP39"/>
    <property type="match status" value="1"/>
</dbReference>
<protein>
    <recommendedName>
        <fullName evidence="4">Methyltransferase-like protein 9</fullName>
    </recommendedName>
</protein>
<gene>
    <name evidence="2" type="ORF">RRG08_055301</name>
</gene>
<dbReference type="InterPro" id="IPR007884">
    <property type="entry name" value="METL9"/>
</dbReference>
<dbReference type="Pfam" id="PF05219">
    <property type="entry name" value="DREV"/>
    <property type="match status" value="1"/>
</dbReference>
<proteinExistence type="predicted"/>
<evidence type="ECO:0000313" key="3">
    <source>
        <dbReference type="Proteomes" id="UP001283361"/>
    </source>
</evidence>
<comment type="caution">
    <text evidence="2">The sequence shown here is derived from an EMBL/GenBank/DDBJ whole genome shotgun (WGS) entry which is preliminary data.</text>
</comment>